<dbReference type="AlphaFoldDB" id="A0A1A9GGX1"/>
<evidence type="ECO:0000313" key="1">
    <source>
        <dbReference type="EMBL" id="ANH37547.1"/>
    </source>
</evidence>
<dbReference type="Proteomes" id="UP000077868">
    <property type="component" value="Chromosome"/>
</dbReference>
<keyword evidence="2" id="KW-1185">Reference proteome</keyword>
<reference evidence="1 2" key="1">
    <citation type="submission" date="2016-03" db="EMBL/GenBank/DDBJ databases">
        <title>Complete genome sequence of a soil Actinobacterium, Nocardioides dokdonensis FR1436.</title>
        <authorList>
            <person name="Kwon S.-K."/>
            <person name="Kim K."/>
            <person name="Kim J.F."/>
        </authorList>
    </citation>
    <scope>NUCLEOTIDE SEQUENCE [LARGE SCALE GENOMIC DNA]</scope>
    <source>
        <strain evidence="1 2">FR1436</strain>
    </source>
</reference>
<accession>A0A1A9GGX1</accession>
<name>A0A1A9GGX1_9ACTN</name>
<dbReference type="KEGG" id="ndk:I601_1105"/>
<dbReference type="EMBL" id="CP015079">
    <property type="protein sequence ID" value="ANH37547.1"/>
    <property type="molecule type" value="Genomic_DNA"/>
</dbReference>
<dbReference type="RefSeq" id="WP_157519901.1">
    <property type="nucleotide sequence ID" value="NZ_CP015079.1"/>
</dbReference>
<proteinExistence type="predicted"/>
<sequence length="47" mass="5554">MSRELQVAQAARLRREEQRWLVQSADRLREAVSATRARRETTQESAR</sequence>
<evidence type="ECO:0000313" key="2">
    <source>
        <dbReference type="Proteomes" id="UP000077868"/>
    </source>
</evidence>
<organism evidence="1 2">
    <name type="scientific">Nocardioides dokdonensis FR1436</name>
    <dbReference type="NCBI Taxonomy" id="1300347"/>
    <lineage>
        <taxon>Bacteria</taxon>
        <taxon>Bacillati</taxon>
        <taxon>Actinomycetota</taxon>
        <taxon>Actinomycetes</taxon>
        <taxon>Propionibacteriales</taxon>
        <taxon>Nocardioidaceae</taxon>
        <taxon>Nocardioides</taxon>
    </lineage>
</organism>
<protein>
    <submittedName>
        <fullName evidence="1">Uncharacterized protein</fullName>
    </submittedName>
</protein>
<dbReference type="PATRIC" id="fig|1300347.3.peg.1105"/>
<gene>
    <name evidence="1" type="ORF">I601_1105</name>
</gene>